<dbReference type="EMBL" id="GGEC01035972">
    <property type="protein sequence ID" value="MBX16456.1"/>
    <property type="molecule type" value="Transcribed_RNA"/>
</dbReference>
<keyword evidence="1" id="KW-0812">Transmembrane</keyword>
<protein>
    <submittedName>
        <fullName evidence="2">Uncharacterized protein</fullName>
    </submittedName>
</protein>
<keyword evidence="1" id="KW-1133">Transmembrane helix</keyword>
<reference evidence="2" key="1">
    <citation type="submission" date="2018-02" db="EMBL/GenBank/DDBJ databases">
        <title>Rhizophora mucronata_Transcriptome.</title>
        <authorList>
            <person name="Meera S.P."/>
            <person name="Sreeshan A."/>
            <person name="Augustine A."/>
        </authorList>
    </citation>
    <scope>NUCLEOTIDE SEQUENCE</scope>
    <source>
        <tissue evidence="2">Leaf</tissue>
    </source>
</reference>
<proteinExistence type="predicted"/>
<organism evidence="2">
    <name type="scientific">Rhizophora mucronata</name>
    <name type="common">Asiatic mangrove</name>
    <dbReference type="NCBI Taxonomy" id="61149"/>
    <lineage>
        <taxon>Eukaryota</taxon>
        <taxon>Viridiplantae</taxon>
        <taxon>Streptophyta</taxon>
        <taxon>Embryophyta</taxon>
        <taxon>Tracheophyta</taxon>
        <taxon>Spermatophyta</taxon>
        <taxon>Magnoliopsida</taxon>
        <taxon>eudicotyledons</taxon>
        <taxon>Gunneridae</taxon>
        <taxon>Pentapetalae</taxon>
        <taxon>rosids</taxon>
        <taxon>fabids</taxon>
        <taxon>Malpighiales</taxon>
        <taxon>Rhizophoraceae</taxon>
        <taxon>Rhizophora</taxon>
    </lineage>
</organism>
<dbReference type="AlphaFoldDB" id="A0A2P2LEQ5"/>
<sequence>MLQSTQVYASSLLSKIYVCIFFTRFVVIVFMHRSVARNILKTCAVQYAYGFLAFEITSTNHSYKEVTDTSLTTCVHTYAKSFSPLDNIFCH</sequence>
<accession>A0A2P2LEQ5</accession>
<evidence type="ECO:0000313" key="2">
    <source>
        <dbReference type="EMBL" id="MBX16456.1"/>
    </source>
</evidence>
<evidence type="ECO:0000256" key="1">
    <source>
        <dbReference type="SAM" id="Phobius"/>
    </source>
</evidence>
<name>A0A2P2LEQ5_RHIMU</name>
<feature type="transmembrane region" description="Helical" evidence="1">
    <location>
        <begin position="12"/>
        <end position="31"/>
    </location>
</feature>
<keyword evidence="1" id="KW-0472">Membrane</keyword>